<evidence type="ECO:0000313" key="2">
    <source>
        <dbReference type="EMBL" id="KAK0513657.1"/>
    </source>
</evidence>
<sequence length="173" mass="19386">MHPALSKNYIVPGLLLNPILFLWSVNTILSRLLPPIVVNAAVQPLPFYPLGPSAEHPHLDIHSSERICWSYTAFIVCANLAAFGRVNERRQEAKERARLRKERARKTSIAKLLNSEGKDVNRSLIPANRVIRHEEREDSAAFPSDQAELYTDESDTEGSSPENSETTDSEAIL</sequence>
<gene>
    <name evidence="2" type="ORF">JMJ35_004021</name>
</gene>
<reference evidence="2" key="1">
    <citation type="submission" date="2023-03" db="EMBL/GenBank/DDBJ databases">
        <title>Complete genome of Cladonia borealis.</title>
        <authorList>
            <person name="Park H."/>
        </authorList>
    </citation>
    <scope>NUCLEOTIDE SEQUENCE</scope>
    <source>
        <strain evidence="2">ANT050790</strain>
    </source>
</reference>
<feature type="compositionally biased region" description="Polar residues" evidence="1">
    <location>
        <begin position="157"/>
        <end position="166"/>
    </location>
</feature>
<proteinExistence type="predicted"/>
<comment type="caution">
    <text evidence="2">The sequence shown here is derived from an EMBL/GenBank/DDBJ whole genome shotgun (WGS) entry which is preliminary data.</text>
</comment>
<keyword evidence="3" id="KW-1185">Reference proteome</keyword>
<dbReference type="AlphaFoldDB" id="A0AA39V2S5"/>
<accession>A0AA39V2S5</accession>
<dbReference type="Proteomes" id="UP001166286">
    <property type="component" value="Unassembled WGS sequence"/>
</dbReference>
<organism evidence="2 3">
    <name type="scientific">Cladonia borealis</name>
    <dbReference type="NCBI Taxonomy" id="184061"/>
    <lineage>
        <taxon>Eukaryota</taxon>
        <taxon>Fungi</taxon>
        <taxon>Dikarya</taxon>
        <taxon>Ascomycota</taxon>
        <taxon>Pezizomycotina</taxon>
        <taxon>Lecanoromycetes</taxon>
        <taxon>OSLEUM clade</taxon>
        <taxon>Lecanoromycetidae</taxon>
        <taxon>Lecanorales</taxon>
        <taxon>Lecanorineae</taxon>
        <taxon>Cladoniaceae</taxon>
        <taxon>Cladonia</taxon>
    </lineage>
</organism>
<dbReference type="EMBL" id="JAFEKC020000007">
    <property type="protein sequence ID" value="KAK0513657.1"/>
    <property type="molecule type" value="Genomic_DNA"/>
</dbReference>
<protein>
    <submittedName>
        <fullName evidence="2">Uncharacterized protein</fullName>
    </submittedName>
</protein>
<evidence type="ECO:0000313" key="3">
    <source>
        <dbReference type="Proteomes" id="UP001166286"/>
    </source>
</evidence>
<name>A0AA39V2S5_9LECA</name>
<evidence type="ECO:0000256" key="1">
    <source>
        <dbReference type="SAM" id="MobiDB-lite"/>
    </source>
</evidence>
<feature type="region of interest" description="Disordered" evidence="1">
    <location>
        <begin position="134"/>
        <end position="173"/>
    </location>
</feature>